<name>A0ABS9XTZ0_9ACTN</name>
<dbReference type="Pfam" id="PF14280">
    <property type="entry name" value="DUF4365"/>
    <property type="match status" value="1"/>
</dbReference>
<evidence type="ECO:0000313" key="3">
    <source>
        <dbReference type="Proteomes" id="UP001165270"/>
    </source>
</evidence>
<comment type="caution">
    <text evidence="2">The sequence shown here is derived from an EMBL/GenBank/DDBJ whole genome shotgun (WGS) entry which is preliminary data.</text>
</comment>
<dbReference type="EMBL" id="JALDAX010000015">
    <property type="protein sequence ID" value="MCI3244362.1"/>
    <property type="molecule type" value="Genomic_DNA"/>
</dbReference>
<evidence type="ECO:0000313" key="2">
    <source>
        <dbReference type="EMBL" id="MCI3244362.1"/>
    </source>
</evidence>
<accession>A0ABS9XTZ0</accession>
<reference evidence="2" key="1">
    <citation type="submission" date="2022-03" db="EMBL/GenBank/DDBJ databases">
        <title>Streptomyces 7R015 and 7R016 isolated from Barleria lupulina in Thailand.</title>
        <authorList>
            <person name="Kanchanasin P."/>
            <person name="Phongsopitanun W."/>
            <person name="Tanasupawat S."/>
        </authorList>
    </citation>
    <scope>NUCLEOTIDE SEQUENCE</scope>
    <source>
        <strain evidence="2">7R016</strain>
    </source>
</reference>
<keyword evidence="3" id="KW-1185">Reference proteome</keyword>
<organism evidence="2 3">
    <name type="scientific">Streptomyces spinosisporus</name>
    <dbReference type="NCBI Taxonomy" id="2927582"/>
    <lineage>
        <taxon>Bacteria</taxon>
        <taxon>Bacillati</taxon>
        <taxon>Actinomycetota</taxon>
        <taxon>Actinomycetes</taxon>
        <taxon>Kitasatosporales</taxon>
        <taxon>Streptomycetaceae</taxon>
        <taxon>Streptomyces</taxon>
    </lineage>
</organism>
<dbReference type="InterPro" id="IPR025375">
    <property type="entry name" value="DUF4365"/>
</dbReference>
<evidence type="ECO:0000259" key="1">
    <source>
        <dbReference type="Pfam" id="PF14280"/>
    </source>
</evidence>
<sequence length="188" mass="20752">MAIAQPERGGLLPERTGPLRGTLATTACMETLQVGYLHAVAAAAGCSLSQPFPDNGIDWHVSHGSPGHTVDDEVTIKVQLKCTYQVPPNPPGRFFSFTLDNDHLRKLARTPVSVHKILVVMLVPRAQDDWLRASHDRLDLRHCCYWVNLAGHPITGRTRTTVRIPTSRIFDDRALCEIMTRVGTGGRP</sequence>
<dbReference type="Proteomes" id="UP001165270">
    <property type="component" value="Unassembled WGS sequence"/>
</dbReference>
<proteinExistence type="predicted"/>
<gene>
    <name evidence="2" type="ORF">MQN93_32075</name>
</gene>
<protein>
    <submittedName>
        <fullName evidence="2">DUF4365 domain-containing protein</fullName>
    </submittedName>
</protein>
<dbReference type="RefSeq" id="WP_016434268.1">
    <property type="nucleotide sequence ID" value="NZ_JALDAX010000015.1"/>
</dbReference>
<feature type="domain" description="DUF4365" evidence="1">
    <location>
        <begin position="34"/>
        <end position="181"/>
    </location>
</feature>